<comment type="caution">
    <text evidence="15">The sequence shown here is derived from an EMBL/GenBank/DDBJ whole genome shotgun (WGS) entry which is preliminary data.</text>
</comment>
<dbReference type="EC" id="4.4.1.21" evidence="5"/>
<dbReference type="NCBIfam" id="NF002604">
    <property type="entry name" value="PRK02260.1-4"/>
    <property type="match status" value="1"/>
</dbReference>
<evidence type="ECO:0000256" key="9">
    <source>
        <dbReference type="ARBA" id="ARBA00022929"/>
    </source>
</evidence>
<dbReference type="Proteomes" id="UP000823611">
    <property type="component" value="Unassembled WGS sequence"/>
</dbReference>
<comment type="similarity">
    <text evidence="3">Belongs to the LuxS family.</text>
</comment>
<comment type="function">
    <text evidence="12">Involved in the synthesis of autoinducer 2 (AI-2) which is secreted by bacteria and is used to communicate both the cell density and the metabolic potential of the environment. The regulation of gene expression in response to changes in cell density is called quorum sensing. Catalyzes the transformation of S-ribosylhomocysteine (RHC) to homocysteine (HC) and 4,5-dihydroxy-2,3-pentadione (DPD).</text>
</comment>
<reference evidence="15" key="1">
    <citation type="submission" date="2020-10" db="EMBL/GenBank/DDBJ databases">
        <authorList>
            <person name="Gilroy R."/>
        </authorList>
    </citation>
    <scope>NUCLEOTIDE SEQUENCE</scope>
    <source>
        <strain evidence="15">F6-4510</strain>
    </source>
</reference>
<evidence type="ECO:0000256" key="12">
    <source>
        <dbReference type="ARBA" id="ARBA00024654"/>
    </source>
</evidence>
<evidence type="ECO:0000256" key="5">
    <source>
        <dbReference type="ARBA" id="ARBA00012240"/>
    </source>
</evidence>
<comment type="catalytic activity">
    <reaction evidence="1">
        <text>S-(5-deoxy-D-ribos-5-yl)-L-homocysteine = (S)-4,5-dihydroxypentane-2,3-dione + L-homocysteine</text>
        <dbReference type="Rhea" id="RHEA:17753"/>
        <dbReference type="ChEBI" id="CHEBI:29484"/>
        <dbReference type="ChEBI" id="CHEBI:58195"/>
        <dbReference type="ChEBI" id="CHEBI:58199"/>
        <dbReference type="EC" id="4.4.1.21"/>
    </reaction>
</comment>
<evidence type="ECO:0000256" key="1">
    <source>
        <dbReference type="ARBA" id="ARBA00000297"/>
    </source>
</evidence>
<keyword evidence="7" id="KW-0673">Quorum sensing</keyword>
<dbReference type="PANTHER" id="PTHR35799:SF1">
    <property type="entry name" value="S-RIBOSYLHOMOCYSTEINE LYASE"/>
    <property type="match status" value="1"/>
</dbReference>
<dbReference type="AlphaFoldDB" id="A0A9D9DYT1"/>
<dbReference type="GO" id="GO:0005506">
    <property type="term" value="F:iron ion binding"/>
    <property type="evidence" value="ECO:0007669"/>
    <property type="project" value="InterPro"/>
</dbReference>
<evidence type="ECO:0000256" key="2">
    <source>
        <dbReference type="ARBA" id="ARBA00001962"/>
    </source>
</evidence>
<evidence type="ECO:0000256" key="8">
    <source>
        <dbReference type="ARBA" id="ARBA00022723"/>
    </source>
</evidence>
<organism evidence="15 16">
    <name type="scientific">Candidatus Fimicola merdigallinarum</name>
    <dbReference type="NCBI Taxonomy" id="2840819"/>
    <lineage>
        <taxon>Bacteria</taxon>
        <taxon>Bacillati</taxon>
        <taxon>Bacillota</taxon>
        <taxon>Clostridia</taxon>
        <taxon>Lachnospirales</taxon>
        <taxon>Lachnospiraceae</taxon>
        <taxon>Lachnospiraceae incertae sedis</taxon>
        <taxon>Candidatus Fimicola</taxon>
    </lineage>
</organism>
<dbReference type="GO" id="GO:0043768">
    <property type="term" value="F:S-ribosylhomocysteine lyase activity"/>
    <property type="evidence" value="ECO:0007669"/>
    <property type="project" value="UniProtKB-EC"/>
</dbReference>
<name>A0A9D9DYT1_9FIRM</name>
<dbReference type="InterPro" id="IPR003815">
    <property type="entry name" value="S-ribosylhomocysteinase"/>
</dbReference>
<protein>
    <recommendedName>
        <fullName evidence="6">S-ribosylhomocysteine lyase</fullName>
        <ecNumber evidence="5">4.4.1.21</ecNumber>
    </recommendedName>
    <alternativeName>
        <fullName evidence="13">AI-2 synthesis protein</fullName>
    </alternativeName>
    <alternativeName>
        <fullName evidence="14">Autoinducer-2 production protein LuxS</fullName>
    </alternativeName>
</protein>
<keyword evidence="11 15" id="KW-0456">Lyase</keyword>
<evidence type="ECO:0000256" key="13">
    <source>
        <dbReference type="ARBA" id="ARBA00030600"/>
    </source>
</evidence>
<evidence type="ECO:0000313" key="16">
    <source>
        <dbReference type="Proteomes" id="UP000823611"/>
    </source>
</evidence>
<dbReference type="GO" id="GO:0009372">
    <property type="term" value="P:quorum sensing"/>
    <property type="evidence" value="ECO:0007669"/>
    <property type="project" value="UniProtKB-KW"/>
</dbReference>
<dbReference type="InterPro" id="IPR011249">
    <property type="entry name" value="Metalloenz_LuxS/M16"/>
</dbReference>
<gene>
    <name evidence="15" type="ORF">IAC55_01025</name>
</gene>
<evidence type="ECO:0000256" key="6">
    <source>
        <dbReference type="ARBA" id="ARBA00015130"/>
    </source>
</evidence>
<dbReference type="PANTHER" id="PTHR35799">
    <property type="entry name" value="S-RIBOSYLHOMOCYSTEINE LYASE"/>
    <property type="match status" value="1"/>
</dbReference>
<evidence type="ECO:0000256" key="4">
    <source>
        <dbReference type="ARBA" id="ARBA00011738"/>
    </source>
</evidence>
<dbReference type="InterPro" id="IPR037005">
    <property type="entry name" value="LuxS_sf"/>
</dbReference>
<keyword evidence="8" id="KW-0479">Metal-binding</keyword>
<comment type="subunit">
    <text evidence="4">Homodimer.</text>
</comment>
<evidence type="ECO:0000313" key="15">
    <source>
        <dbReference type="EMBL" id="MBO8433889.1"/>
    </source>
</evidence>
<evidence type="ECO:0000256" key="3">
    <source>
        <dbReference type="ARBA" id="ARBA00007311"/>
    </source>
</evidence>
<reference evidence="15" key="2">
    <citation type="journal article" date="2021" name="PeerJ">
        <title>Extensive microbial diversity within the chicken gut microbiome revealed by metagenomics and culture.</title>
        <authorList>
            <person name="Gilroy R."/>
            <person name="Ravi A."/>
            <person name="Getino M."/>
            <person name="Pursley I."/>
            <person name="Horton D.L."/>
            <person name="Alikhan N.F."/>
            <person name="Baker D."/>
            <person name="Gharbi K."/>
            <person name="Hall N."/>
            <person name="Watson M."/>
            <person name="Adriaenssens E.M."/>
            <person name="Foster-Nyarko E."/>
            <person name="Jarju S."/>
            <person name="Secka A."/>
            <person name="Antonio M."/>
            <person name="Oren A."/>
            <person name="Chaudhuri R.R."/>
            <person name="La Ragione R."/>
            <person name="Hildebrand F."/>
            <person name="Pallen M.J."/>
        </authorList>
    </citation>
    <scope>NUCLEOTIDE SEQUENCE</scope>
    <source>
        <strain evidence="15">F6-4510</strain>
    </source>
</reference>
<dbReference type="Pfam" id="PF02664">
    <property type="entry name" value="LuxS"/>
    <property type="match status" value="1"/>
</dbReference>
<evidence type="ECO:0000256" key="10">
    <source>
        <dbReference type="ARBA" id="ARBA00023004"/>
    </source>
</evidence>
<dbReference type="PRINTS" id="PR01487">
    <property type="entry name" value="LUXSPROTEIN"/>
</dbReference>
<dbReference type="SUPFAM" id="SSF63411">
    <property type="entry name" value="LuxS/MPP-like metallohydrolase"/>
    <property type="match status" value="1"/>
</dbReference>
<evidence type="ECO:0000256" key="14">
    <source>
        <dbReference type="ARBA" id="ARBA00031777"/>
    </source>
</evidence>
<accession>A0A9D9DYT1</accession>
<keyword evidence="9" id="KW-0071">Autoinducer synthesis</keyword>
<dbReference type="EMBL" id="JADIMX010000024">
    <property type="protein sequence ID" value="MBO8433889.1"/>
    <property type="molecule type" value="Genomic_DNA"/>
</dbReference>
<comment type="cofactor">
    <cofactor evidence="2">
        <name>Fe cation</name>
        <dbReference type="ChEBI" id="CHEBI:24875"/>
    </cofactor>
</comment>
<proteinExistence type="inferred from homology"/>
<keyword evidence="10" id="KW-0408">Iron</keyword>
<evidence type="ECO:0000256" key="7">
    <source>
        <dbReference type="ARBA" id="ARBA00022654"/>
    </source>
</evidence>
<evidence type="ECO:0000256" key="11">
    <source>
        <dbReference type="ARBA" id="ARBA00023239"/>
    </source>
</evidence>
<sequence>MDVTSFGINHDILLRGVYVSRKDTVGENGVLTTFDIRMKEPNREPVMDTSVMHTLEHLMAIYFRSDSEWADKTIYIGPMGCRTGMYAIFKGDLEPSDIIEKLKDCYKYIIDFNEEIPATKSYMCGNYLDHNLVITQIEAKKFYDEVLMNIKEENMVYPKQNY</sequence>
<dbReference type="Gene3D" id="3.30.1360.80">
    <property type="entry name" value="S-ribosylhomocysteinase (LuxS)"/>
    <property type="match status" value="1"/>
</dbReference>